<dbReference type="Proteomes" id="UP001474421">
    <property type="component" value="Unassembled WGS sequence"/>
</dbReference>
<gene>
    <name evidence="2" type="ORF">NXF25_019523</name>
</gene>
<reference evidence="2 3" key="1">
    <citation type="journal article" date="2024" name="Proc. Natl. Acad. Sci. U.S.A.">
        <title>The genetic regulatory architecture and epigenomic basis for age-related changes in rattlesnake venom.</title>
        <authorList>
            <person name="Hogan M.P."/>
            <person name="Holding M.L."/>
            <person name="Nystrom G.S."/>
            <person name="Colston T.J."/>
            <person name="Bartlett D.A."/>
            <person name="Mason A.J."/>
            <person name="Ellsworth S.A."/>
            <person name="Rautsaw R.M."/>
            <person name="Lawrence K.C."/>
            <person name="Strickland J.L."/>
            <person name="He B."/>
            <person name="Fraser P."/>
            <person name="Margres M.J."/>
            <person name="Gilbert D.M."/>
            <person name="Gibbs H.L."/>
            <person name="Parkinson C.L."/>
            <person name="Rokyta D.R."/>
        </authorList>
    </citation>
    <scope>NUCLEOTIDE SEQUENCE [LARGE SCALE GENOMIC DNA]</scope>
    <source>
        <strain evidence="2">DRR0105</strain>
    </source>
</reference>
<accession>A0AAW1B3Y0</accession>
<dbReference type="InterPro" id="IPR027012">
    <property type="entry name" value="Enkurin_dom"/>
</dbReference>
<evidence type="ECO:0000259" key="1">
    <source>
        <dbReference type="Pfam" id="PF13864"/>
    </source>
</evidence>
<dbReference type="Pfam" id="PF13864">
    <property type="entry name" value="Enkurin"/>
    <property type="match status" value="1"/>
</dbReference>
<keyword evidence="3" id="KW-1185">Reference proteome</keyword>
<sequence length="97" mass="11162">MGIQCTRNFINTNASNAIVADYGVIPKYVIKRNEDAKKAQEEYDTYVRETLKQKAMKRLTEEERENLLEVHDLRNTATEMGIVSLDGALKLFYVVMC</sequence>
<dbReference type="AlphaFoldDB" id="A0AAW1B3Y0"/>
<organism evidence="2 3">
    <name type="scientific">Crotalus adamanteus</name>
    <name type="common">Eastern diamondback rattlesnake</name>
    <dbReference type="NCBI Taxonomy" id="8729"/>
    <lineage>
        <taxon>Eukaryota</taxon>
        <taxon>Metazoa</taxon>
        <taxon>Chordata</taxon>
        <taxon>Craniata</taxon>
        <taxon>Vertebrata</taxon>
        <taxon>Euteleostomi</taxon>
        <taxon>Lepidosauria</taxon>
        <taxon>Squamata</taxon>
        <taxon>Bifurcata</taxon>
        <taxon>Unidentata</taxon>
        <taxon>Episquamata</taxon>
        <taxon>Toxicofera</taxon>
        <taxon>Serpentes</taxon>
        <taxon>Colubroidea</taxon>
        <taxon>Viperidae</taxon>
        <taxon>Crotalinae</taxon>
        <taxon>Crotalus</taxon>
    </lineage>
</organism>
<name>A0AAW1B3Y0_CROAD</name>
<comment type="caution">
    <text evidence="2">The sequence shown here is derived from an EMBL/GenBank/DDBJ whole genome shotgun (WGS) entry which is preliminary data.</text>
</comment>
<dbReference type="EMBL" id="JAOTOJ010000008">
    <property type="protein sequence ID" value="KAK9396162.1"/>
    <property type="molecule type" value="Genomic_DNA"/>
</dbReference>
<feature type="domain" description="Enkurin" evidence="1">
    <location>
        <begin position="23"/>
        <end position="77"/>
    </location>
</feature>
<evidence type="ECO:0000313" key="3">
    <source>
        <dbReference type="Proteomes" id="UP001474421"/>
    </source>
</evidence>
<proteinExistence type="predicted"/>
<protein>
    <submittedName>
        <fullName evidence="2">ENKUR: Enkurin</fullName>
    </submittedName>
</protein>
<evidence type="ECO:0000313" key="2">
    <source>
        <dbReference type="EMBL" id="KAK9396162.1"/>
    </source>
</evidence>